<feature type="transmembrane region" description="Helical" evidence="1">
    <location>
        <begin position="259"/>
        <end position="280"/>
    </location>
</feature>
<protein>
    <recommendedName>
        <fullName evidence="4">Oligosaccharide repeat unit polymerase</fullName>
    </recommendedName>
</protein>
<name>A0ABY1A8W6_9LACO</name>
<feature type="transmembrane region" description="Helical" evidence="1">
    <location>
        <begin position="72"/>
        <end position="90"/>
    </location>
</feature>
<reference evidence="2 3" key="1">
    <citation type="submission" date="2016-10" db="EMBL/GenBank/DDBJ databases">
        <authorList>
            <person name="Varghese N."/>
            <person name="Submissions S."/>
        </authorList>
    </citation>
    <scope>NUCLEOTIDE SEQUENCE [LARGE SCALE GENOMIC DNA]</scope>
    <source>
        <strain evidence="2 3">WC1T17</strain>
    </source>
</reference>
<evidence type="ECO:0000313" key="2">
    <source>
        <dbReference type="EMBL" id="SEM31391.1"/>
    </source>
</evidence>
<feature type="transmembrane region" description="Helical" evidence="1">
    <location>
        <begin position="6"/>
        <end position="21"/>
    </location>
</feature>
<accession>A0ABY1A8W6</accession>
<keyword evidence="1" id="KW-0472">Membrane</keyword>
<dbReference type="EMBL" id="FOCC01000001">
    <property type="protein sequence ID" value="SEM31391.1"/>
    <property type="molecule type" value="Genomic_DNA"/>
</dbReference>
<evidence type="ECO:0008006" key="4">
    <source>
        <dbReference type="Google" id="ProtNLM"/>
    </source>
</evidence>
<organism evidence="2 3">
    <name type="scientific">Ligilactobacillus ruminis</name>
    <dbReference type="NCBI Taxonomy" id="1623"/>
    <lineage>
        <taxon>Bacteria</taxon>
        <taxon>Bacillati</taxon>
        <taxon>Bacillota</taxon>
        <taxon>Bacilli</taxon>
        <taxon>Lactobacillales</taxon>
        <taxon>Lactobacillaceae</taxon>
        <taxon>Ligilactobacillus</taxon>
    </lineage>
</organism>
<feature type="transmembrane region" description="Helical" evidence="1">
    <location>
        <begin position="111"/>
        <end position="135"/>
    </location>
</feature>
<keyword evidence="1" id="KW-1133">Transmembrane helix</keyword>
<evidence type="ECO:0000256" key="1">
    <source>
        <dbReference type="SAM" id="Phobius"/>
    </source>
</evidence>
<gene>
    <name evidence="2" type="ORF">SAMN05216431_10154</name>
</gene>
<dbReference type="Proteomes" id="UP000182089">
    <property type="component" value="Unassembled WGS sequence"/>
</dbReference>
<feature type="transmembrane region" description="Helical" evidence="1">
    <location>
        <begin position="357"/>
        <end position="383"/>
    </location>
</feature>
<keyword evidence="1" id="KW-0812">Transmembrane</keyword>
<evidence type="ECO:0000313" key="3">
    <source>
        <dbReference type="Proteomes" id="UP000182089"/>
    </source>
</evidence>
<feature type="transmembrane region" description="Helical" evidence="1">
    <location>
        <begin position="195"/>
        <end position="215"/>
    </location>
</feature>
<sequence>MLNPYYWYGIIWTAVIVLYELKFSDYNANLNRGLSLFFAGSIIFSIILGFIFRNLFKYKSINRDRVDEIIKISHRVTMLFVGIGILDMVYSRQIPLFSISLGQSAYGDFDGIPILHVPFINGSIFILIYLFYIYIETKKQIVLRDLISLSAILLLMFLKGSIIMALFGMANLWYARERTIKSSGKKILSNKIRNIFLIIVALSLVIYLNGVLANIRTGVSWNNQTLISSMGHFNNRWPAWIPKQFGWAYLYVTNPLANLNLMTTYTSTLVSWAGIIIAILPTTVSKNLLPTYVNNTGGNMRLYSESLNASTGFVGLVNNGGINGMWIFFLLAMCILTLCVMVIKLKNSAYTSAMNATLSMLVTFLFFYDTFSTVICSWIWYIIIFTCYIENTKIVSGDLRIKI</sequence>
<feature type="transmembrane region" description="Helical" evidence="1">
    <location>
        <begin position="33"/>
        <end position="52"/>
    </location>
</feature>
<feature type="transmembrane region" description="Helical" evidence="1">
    <location>
        <begin position="325"/>
        <end position="345"/>
    </location>
</feature>
<comment type="caution">
    <text evidence="2">The sequence shown here is derived from an EMBL/GenBank/DDBJ whole genome shotgun (WGS) entry which is preliminary data.</text>
</comment>
<feature type="transmembrane region" description="Helical" evidence="1">
    <location>
        <begin position="147"/>
        <end position="174"/>
    </location>
</feature>
<proteinExistence type="predicted"/>